<evidence type="ECO:0000256" key="5">
    <source>
        <dbReference type="SAM" id="Phobius"/>
    </source>
</evidence>
<dbReference type="InterPro" id="IPR053160">
    <property type="entry name" value="MFS_DHA3_Transporter"/>
</dbReference>
<dbReference type="PANTHER" id="PTHR23530:SF1">
    <property type="entry name" value="PERMEASE, MAJOR FACILITATOR SUPERFAMILY-RELATED"/>
    <property type="match status" value="1"/>
</dbReference>
<dbReference type="InterPro" id="IPR005829">
    <property type="entry name" value="Sugar_transporter_CS"/>
</dbReference>
<feature type="transmembrane region" description="Helical" evidence="5">
    <location>
        <begin position="165"/>
        <end position="182"/>
    </location>
</feature>
<dbReference type="Pfam" id="PF07690">
    <property type="entry name" value="MFS_1"/>
    <property type="match status" value="1"/>
</dbReference>
<accession>A0A2T5C465</accession>
<sequence>MTRMLRNNLINLYLIKFAKWFNLVMPVVVLFYQDNSLGMQQIFMLKSIYSVAMVVMEIPSGYLADVWGRKKTLILGSFLGTAGMAVYCLSYEFWAFAAAEVILGIGYSFISGADSALLYDSMKAAKREKDYMKQEGWITSAGNFAEAIAGVCGGLLATFSLRMPFYVQLLIAAVAIPAAFLLKEPKVQSTALAKGFGTTLQTVRETFQHTRLRAALLISSFAGTASLTFAWFVQPYFKAANLPVSLFGVMWTVLNLSVGVSSMFSYRIERKVGQRNALLIIILGFTIGFYLAAWEVSLIGISFLFFFYLVRGIAHPILKDYINRDTRSEVRATILSLRNFVIRINFAIIGPALGYLTDNFSLSWALIATGTGFLLTALPFLKPLWKPAPQSSSDKPS</sequence>
<feature type="transmembrane region" description="Helical" evidence="5">
    <location>
        <begin position="12"/>
        <end position="32"/>
    </location>
</feature>
<gene>
    <name evidence="7" type="ORF">C8N47_104148</name>
</gene>
<evidence type="ECO:0000313" key="8">
    <source>
        <dbReference type="Proteomes" id="UP000243525"/>
    </source>
</evidence>
<dbReference type="EMBL" id="QAAD01000004">
    <property type="protein sequence ID" value="PTN09603.1"/>
    <property type="molecule type" value="Genomic_DNA"/>
</dbReference>
<feature type="transmembrane region" description="Helical" evidence="5">
    <location>
        <begin position="44"/>
        <end position="64"/>
    </location>
</feature>
<dbReference type="SUPFAM" id="SSF103473">
    <property type="entry name" value="MFS general substrate transporter"/>
    <property type="match status" value="1"/>
</dbReference>
<protein>
    <submittedName>
        <fullName evidence="7">Putative MFS family arabinose efflux permease</fullName>
    </submittedName>
</protein>
<evidence type="ECO:0000256" key="2">
    <source>
        <dbReference type="ARBA" id="ARBA00022692"/>
    </source>
</evidence>
<keyword evidence="4 5" id="KW-0472">Membrane</keyword>
<feature type="transmembrane region" description="Helical" evidence="5">
    <location>
        <begin position="245"/>
        <end position="264"/>
    </location>
</feature>
<feature type="transmembrane region" description="Helical" evidence="5">
    <location>
        <begin position="73"/>
        <end position="95"/>
    </location>
</feature>
<dbReference type="GO" id="GO:0016020">
    <property type="term" value="C:membrane"/>
    <property type="evidence" value="ECO:0007669"/>
    <property type="project" value="UniProtKB-SubCell"/>
</dbReference>
<dbReference type="InterPro" id="IPR020846">
    <property type="entry name" value="MFS_dom"/>
</dbReference>
<comment type="subcellular location">
    <subcellularLocation>
        <location evidence="1">Membrane</location>
        <topology evidence="1">Multi-pass membrane protein</topology>
    </subcellularLocation>
</comment>
<feature type="transmembrane region" description="Helical" evidence="5">
    <location>
        <begin position="140"/>
        <end position="159"/>
    </location>
</feature>
<dbReference type="Gene3D" id="1.20.1250.20">
    <property type="entry name" value="MFS general substrate transporter like domains"/>
    <property type="match status" value="1"/>
</dbReference>
<dbReference type="Proteomes" id="UP000243525">
    <property type="component" value="Unassembled WGS sequence"/>
</dbReference>
<evidence type="ECO:0000256" key="4">
    <source>
        <dbReference type="ARBA" id="ARBA00023136"/>
    </source>
</evidence>
<feature type="transmembrane region" description="Helical" evidence="5">
    <location>
        <begin position="276"/>
        <end position="293"/>
    </location>
</feature>
<dbReference type="RefSeq" id="WP_107821499.1">
    <property type="nucleotide sequence ID" value="NZ_OY782574.1"/>
</dbReference>
<feature type="transmembrane region" description="Helical" evidence="5">
    <location>
        <begin position="214"/>
        <end position="233"/>
    </location>
</feature>
<dbReference type="GO" id="GO:0022857">
    <property type="term" value="F:transmembrane transporter activity"/>
    <property type="evidence" value="ECO:0007669"/>
    <property type="project" value="InterPro"/>
</dbReference>
<feature type="transmembrane region" description="Helical" evidence="5">
    <location>
        <begin position="299"/>
        <end position="318"/>
    </location>
</feature>
<dbReference type="InterPro" id="IPR036259">
    <property type="entry name" value="MFS_trans_sf"/>
</dbReference>
<keyword evidence="3 5" id="KW-1133">Transmembrane helix</keyword>
<feature type="transmembrane region" description="Helical" evidence="5">
    <location>
        <begin position="101"/>
        <end position="119"/>
    </location>
</feature>
<evidence type="ECO:0000259" key="6">
    <source>
        <dbReference type="PROSITE" id="PS50850"/>
    </source>
</evidence>
<reference evidence="7 8" key="1">
    <citation type="submission" date="2018-04" db="EMBL/GenBank/DDBJ databases">
        <title>Genomic Encyclopedia of Archaeal and Bacterial Type Strains, Phase II (KMG-II): from individual species to whole genera.</title>
        <authorList>
            <person name="Goeker M."/>
        </authorList>
    </citation>
    <scope>NUCLEOTIDE SEQUENCE [LARGE SCALE GENOMIC DNA]</scope>
    <source>
        <strain evidence="7 8">DSM 28823</strain>
    </source>
</reference>
<evidence type="ECO:0000256" key="3">
    <source>
        <dbReference type="ARBA" id="ARBA00022989"/>
    </source>
</evidence>
<keyword evidence="8" id="KW-1185">Reference proteome</keyword>
<dbReference type="PANTHER" id="PTHR23530">
    <property type="entry name" value="TRANSPORT PROTEIN-RELATED"/>
    <property type="match status" value="1"/>
</dbReference>
<feature type="domain" description="Major facilitator superfamily (MFS) profile" evidence="6">
    <location>
        <begin position="1"/>
        <end position="388"/>
    </location>
</feature>
<dbReference type="InterPro" id="IPR011701">
    <property type="entry name" value="MFS"/>
</dbReference>
<name>A0A2T5C465_9BACT</name>
<proteinExistence type="predicted"/>
<organism evidence="7 8">
    <name type="scientific">Mangrovibacterium marinum</name>
    <dbReference type="NCBI Taxonomy" id="1639118"/>
    <lineage>
        <taxon>Bacteria</taxon>
        <taxon>Pseudomonadati</taxon>
        <taxon>Bacteroidota</taxon>
        <taxon>Bacteroidia</taxon>
        <taxon>Marinilabiliales</taxon>
        <taxon>Prolixibacteraceae</taxon>
        <taxon>Mangrovibacterium</taxon>
    </lineage>
</organism>
<keyword evidence="2 5" id="KW-0812">Transmembrane</keyword>
<dbReference type="AlphaFoldDB" id="A0A2T5C465"/>
<dbReference type="PROSITE" id="PS00216">
    <property type="entry name" value="SUGAR_TRANSPORT_1"/>
    <property type="match status" value="1"/>
</dbReference>
<comment type="caution">
    <text evidence="7">The sequence shown here is derived from an EMBL/GenBank/DDBJ whole genome shotgun (WGS) entry which is preliminary data.</text>
</comment>
<evidence type="ECO:0000313" key="7">
    <source>
        <dbReference type="EMBL" id="PTN09603.1"/>
    </source>
</evidence>
<feature type="transmembrane region" description="Helical" evidence="5">
    <location>
        <begin position="362"/>
        <end position="381"/>
    </location>
</feature>
<evidence type="ECO:0000256" key="1">
    <source>
        <dbReference type="ARBA" id="ARBA00004141"/>
    </source>
</evidence>
<feature type="transmembrane region" description="Helical" evidence="5">
    <location>
        <begin position="339"/>
        <end position="356"/>
    </location>
</feature>
<dbReference type="PROSITE" id="PS50850">
    <property type="entry name" value="MFS"/>
    <property type="match status" value="1"/>
</dbReference>
<dbReference type="OrthoDB" id="9816124at2"/>